<dbReference type="EMBL" id="SIRE01000008">
    <property type="protein sequence ID" value="TBL79069.1"/>
    <property type="molecule type" value="Genomic_DNA"/>
</dbReference>
<dbReference type="SUPFAM" id="SSF53850">
    <property type="entry name" value="Periplasmic binding protein-like II"/>
    <property type="match status" value="1"/>
</dbReference>
<reference evidence="5 6" key="1">
    <citation type="submission" date="2019-02" db="EMBL/GenBank/DDBJ databases">
        <title>Paenibacillus sp. nov., isolated from surface-sterilized tissue of Thalictrum simplex L.</title>
        <authorList>
            <person name="Tuo L."/>
        </authorList>
    </citation>
    <scope>NUCLEOTIDE SEQUENCE [LARGE SCALE GENOMIC DNA]</scope>
    <source>
        <strain evidence="5 6">N2SHLJ1</strain>
    </source>
</reference>
<evidence type="ECO:0000313" key="6">
    <source>
        <dbReference type="Proteomes" id="UP000293142"/>
    </source>
</evidence>
<dbReference type="Gene3D" id="3.40.190.10">
    <property type="entry name" value="Periplasmic binding protein-like II"/>
    <property type="match status" value="1"/>
</dbReference>
<name>A0A4Q9DR40_9BACL</name>
<comment type="caution">
    <text evidence="5">The sequence shown here is derived from an EMBL/GenBank/DDBJ whole genome shotgun (WGS) entry which is preliminary data.</text>
</comment>
<proteinExistence type="inferred from homology"/>
<dbReference type="OrthoDB" id="9782846at2"/>
<organism evidence="5 6">
    <name type="scientific">Paenibacillus thalictri</name>
    <dbReference type="NCBI Taxonomy" id="2527873"/>
    <lineage>
        <taxon>Bacteria</taxon>
        <taxon>Bacillati</taxon>
        <taxon>Bacillota</taxon>
        <taxon>Bacilli</taxon>
        <taxon>Bacillales</taxon>
        <taxon>Paenibacillaceae</taxon>
        <taxon>Paenibacillus</taxon>
    </lineage>
</organism>
<evidence type="ECO:0000256" key="1">
    <source>
        <dbReference type="ARBA" id="ARBA00004196"/>
    </source>
</evidence>
<dbReference type="PANTHER" id="PTHR43649:SF31">
    <property type="entry name" value="SN-GLYCEROL-3-PHOSPHATE-BINDING PERIPLASMIC PROTEIN UGPB"/>
    <property type="match status" value="1"/>
</dbReference>
<dbReference type="RefSeq" id="WP_131013705.1">
    <property type="nucleotide sequence ID" value="NZ_SIRE01000008.1"/>
</dbReference>
<dbReference type="Proteomes" id="UP000293142">
    <property type="component" value="Unassembled WGS sequence"/>
</dbReference>
<dbReference type="PANTHER" id="PTHR43649">
    <property type="entry name" value="ARABINOSE-BINDING PROTEIN-RELATED"/>
    <property type="match status" value="1"/>
</dbReference>
<keyword evidence="4" id="KW-0732">Signal</keyword>
<dbReference type="AlphaFoldDB" id="A0A4Q9DR40"/>
<accession>A0A4Q9DR40</accession>
<evidence type="ECO:0000256" key="4">
    <source>
        <dbReference type="ARBA" id="ARBA00022729"/>
    </source>
</evidence>
<dbReference type="InterPro" id="IPR050490">
    <property type="entry name" value="Bact_solute-bd_prot1"/>
</dbReference>
<comment type="similarity">
    <text evidence="2">Belongs to the bacterial solute-binding protein 1 family.</text>
</comment>
<dbReference type="InterPro" id="IPR006059">
    <property type="entry name" value="SBP"/>
</dbReference>
<comment type="subcellular location">
    <subcellularLocation>
        <location evidence="1">Cell envelope</location>
    </subcellularLocation>
</comment>
<dbReference type="GO" id="GO:0030313">
    <property type="term" value="C:cell envelope"/>
    <property type="evidence" value="ECO:0007669"/>
    <property type="project" value="UniProtKB-SubCell"/>
</dbReference>
<evidence type="ECO:0000256" key="3">
    <source>
        <dbReference type="ARBA" id="ARBA00022448"/>
    </source>
</evidence>
<sequence>MSPLPLRLTVLFLWIMLLLLLAGCSFSGIVKKPDSASSSEPFAAADRKTVTLRYLIWNSDYSASYQKMFAEFNKEYPGIKVDLQVVPWGNYWDKLMTEIAGGKAPDLYWGYFPRFPGFIDKAAVLDLTNYMKRDHVDLSKYNSSMLQAYASDGKQYAIPQSFGAMGIIYNRDLLMKAGFDSYPEGLEWNPVDGGSFVRFLQRLTLDKEGRHPDESGFDADHIVQYGFNFIDKDQVDPGQLIGLIASNGGTFMKDGRLALDDKLRETYQFVYDLVFKYHVMPNFQDIHTGGSENKFLSGQTAVWMNGQWMMKPLKDKAGFDWAVGSLPKGPAGTFTLVAGLGDLIYSGTKHPEEAWQLVKFMAGPKAQNILAESGIVFPAYEDAISRFLETYRKIGIDAQLFVDGYNGATVVSPGAKNYGEWYQVFVKYTGLMLSGDIDPRTALDRLKQEGDVAANQ</sequence>
<dbReference type="CDD" id="cd13585">
    <property type="entry name" value="PBP2_TMBP_like"/>
    <property type="match status" value="1"/>
</dbReference>
<dbReference type="PROSITE" id="PS51257">
    <property type="entry name" value="PROKAR_LIPOPROTEIN"/>
    <property type="match status" value="1"/>
</dbReference>
<protein>
    <submittedName>
        <fullName evidence="5">Sugar ABC transporter substrate-binding protein</fullName>
    </submittedName>
</protein>
<keyword evidence="6" id="KW-1185">Reference proteome</keyword>
<evidence type="ECO:0000256" key="2">
    <source>
        <dbReference type="ARBA" id="ARBA00008520"/>
    </source>
</evidence>
<gene>
    <name evidence="5" type="ORF">EYB31_12665</name>
</gene>
<evidence type="ECO:0000313" key="5">
    <source>
        <dbReference type="EMBL" id="TBL79069.1"/>
    </source>
</evidence>
<keyword evidence="3" id="KW-0813">Transport</keyword>
<dbReference type="Pfam" id="PF01547">
    <property type="entry name" value="SBP_bac_1"/>
    <property type="match status" value="1"/>
</dbReference>